<evidence type="ECO:0000256" key="1">
    <source>
        <dbReference type="ARBA" id="ARBA00012468"/>
    </source>
</evidence>
<dbReference type="GO" id="GO:0010273">
    <property type="term" value="P:detoxification of copper ion"/>
    <property type="evidence" value="ECO:0007669"/>
    <property type="project" value="TreeGrafter"/>
</dbReference>
<keyword evidence="8" id="KW-1185">Reference proteome</keyword>
<dbReference type="PROSITE" id="PS51443">
    <property type="entry name" value="PCS"/>
    <property type="match status" value="1"/>
</dbReference>
<dbReference type="InterPro" id="IPR038156">
    <property type="entry name" value="PCS_N_sf"/>
</dbReference>
<keyword evidence="4" id="KW-0479">Metal-binding</keyword>
<dbReference type="InterPro" id="IPR038765">
    <property type="entry name" value="Papain-like_cys_pep_sf"/>
</dbReference>
<dbReference type="GO" id="GO:0098849">
    <property type="term" value="P:cellular detoxification of cadmium ion"/>
    <property type="evidence" value="ECO:0007669"/>
    <property type="project" value="TreeGrafter"/>
</dbReference>
<dbReference type="PANTHER" id="PTHR33447:SF2">
    <property type="entry name" value="GLUTATHIONE GAMMA-GLUTAMYLCYSTEINYLTRANSFERASE"/>
    <property type="match status" value="1"/>
</dbReference>
<proteinExistence type="predicted"/>
<dbReference type="SUPFAM" id="SSF54001">
    <property type="entry name" value="Cysteine proteinases"/>
    <property type="match status" value="1"/>
</dbReference>
<dbReference type="PANTHER" id="PTHR33447">
    <property type="entry name" value="GLUTATHIONE GAMMA-GLUTAMYLCYSTEINYLTRANSFERASE"/>
    <property type="match status" value="1"/>
</dbReference>
<protein>
    <recommendedName>
        <fullName evidence="1">glutathione gamma-glutamylcysteinyltransferase</fullName>
        <ecNumber evidence="1">2.3.2.15</ecNumber>
    </recommendedName>
</protein>
<dbReference type="Pfam" id="PF09328">
    <property type="entry name" value="Phytochelatin_C"/>
    <property type="match status" value="1"/>
</dbReference>
<keyword evidence="5" id="KW-0012">Acyltransferase</keyword>
<gene>
    <name evidence="7" type="ORF">SLEP1_g809</name>
</gene>
<sequence>MAMVGLYRRVLPSPPAIDFASSEGKKLFIEAIQSGTMEGFYRLISYFQTQSEPAYCGLATLSMVLNALSIDPGRKWKGPWRWFDESMLDCCEPLEKVKEKGISFGKLVCLAHCAGAKVEAFRTNQSTIDDFRKYVVRCSTSDDCHVISSYHRGAFKQTGSGHFSPIGGYHAEKDMALILDVARFKYPPHWVPLTLLWEAMDNVDGTTGQHRGFMLISRPHREPGLLYTLSCKHESWVGIAKYLMDDVPLLMKSEDVKDVKKVVSVVFTSLPSNFGEFIKWIAEVRRREDGNQNLSPEENGRLALKEEVLKQVQETALFKHVAAFLSTVNSCCRNTLGLSIESNLPDIVARVCCQGAEILDGKSGSLEGYCCQETCVKCLKANGDKPVTLVSGTVVNGNSEQGIDVLVPSCQTCQTCCGSTPNNCVAIYPAGNDVLTALLLALPPETWYGIKDEKLLKEMHTLVDTKNLPTLLQEEVLHLRRQLHLLKKCQENKVDEDLAAPLF</sequence>
<dbReference type="EC" id="2.3.2.15" evidence="1"/>
<evidence type="ECO:0000256" key="5">
    <source>
        <dbReference type="ARBA" id="ARBA00023315"/>
    </source>
</evidence>
<dbReference type="Pfam" id="PF05023">
    <property type="entry name" value="Phytochelatin"/>
    <property type="match status" value="1"/>
</dbReference>
<keyword evidence="2" id="KW-0104">Cadmium</keyword>
<dbReference type="InterPro" id="IPR040409">
    <property type="entry name" value="PCS-like"/>
</dbReference>
<comment type="caution">
    <text evidence="7">The sequence shown here is derived from an EMBL/GenBank/DDBJ whole genome shotgun (WGS) entry which is preliminary data.</text>
</comment>
<evidence type="ECO:0000256" key="3">
    <source>
        <dbReference type="ARBA" id="ARBA00022679"/>
    </source>
</evidence>
<evidence type="ECO:0000313" key="8">
    <source>
        <dbReference type="Proteomes" id="UP001054252"/>
    </source>
</evidence>
<dbReference type="AlphaFoldDB" id="A0AAV5HGH1"/>
<dbReference type="Proteomes" id="UP001054252">
    <property type="component" value="Unassembled WGS sequence"/>
</dbReference>
<dbReference type="InterPro" id="IPR007719">
    <property type="entry name" value="PCS_N"/>
</dbReference>
<dbReference type="GO" id="GO:0046938">
    <property type="term" value="P:phytochelatin biosynthetic process"/>
    <property type="evidence" value="ECO:0007669"/>
    <property type="project" value="InterPro"/>
</dbReference>
<reference evidence="7 8" key="1">
    <citation type="journal article" date="2021" name="Commun. Biol.">
        <title>The genome of Shorea leprosula (Dipterocarpaceae) highlights the ecological relevance of drought in aseasonal tropical rainforests.</title>
        <authorList>
            <person name="Ng K.K.S."/>
            <person name="Kobayashi M.J."/>
            <person name="Fawcett J.A."/>
            <person name="Hatakeyama M."/>
            <person name="Paape T."/>
            <person name="Ng C.H."/>
            <person name="Ang C.C."/>
            <person name="Tnah L.H."/>
            <person name="Lee C.T."/>
            <person name="Nishiyama T."/>
            <person name="Sese J."/>
            <person name="O'Brien M.J."/>
            <person name="Copetti D."/>
            <person name="Mohd Noor M.I."/>
            <person name="Ong R.C."/>
            <person name="Putra M."/>
            <person name="Sireger I.Z."/>
            <person name="Indrioko S."/>
            <person name="Kosugi Y."/>
            <person name="Izuno A."/>
            <person name="Isagi Y."/>
            <person name="Lee S.L."/>
            <person name="Shimizu K.K."/>
        </authorList>
    </citation>
    <scope>NUCLEOTIDE SEQUENCE [LARGE SCALE GENOMIC DNA]</scope>
    <source>
        <strain evidence="7">214</strain>
    </source>
</reference>
<accession>A0AAV5HGH1</accession>
<evidence type="ECO:0000259" key="6">
    <source>
        <dbReference type="PROSITE" id="PS51443"/>
    </source>
</evidence>
<dbReference type="EMBL" id="BPVZ01000001">
    <property type="protein sequence ID" value="GKU86261.1"/>
    <property type="molecule type" value="Genomic_DNA"/>
</dbReference>
<organism evidence="7 8">
    <name type="scientific">Rubroshorea leprosula</name>
    <dbReference type="NCBI Taxonomy" id="152421"/>
    <lineage>
        <taxon>Eukaryota</taxon>
        <taxon>Viridiplantae</taxon>
        <taxon>Streptophyta</taxon>
        <taxon>Embryophyta</taxon>
        <taxon>Tracheophyta</taxon>
        <taxon>Spermatophyta</taxon>
        <taxon>Magnoliopsida</taxon>
        <taxon>eudicotyledons</taxon>
        <taxon>Gunneridae</taxon>
        <taxon>Pentapetalae</taxon>
        <taxon>rosids</taxon>
        <taxon>malvids</taxon>
        <taxon>Malvales</taxon>
        <taxon>Dipterocarpaceae</taxon>
        <taxon>Rubroshorea</taxon>
    </lineage>
</organism>
<feature type="domain" description="Peptidase C83" evidence="6">
    <location>
        <begin position="1"/>
        <end position="221"/>
    </location>
</feature>
<name>A0AAV5HGH1_9ROSI</name>
<evidence type="ECO:0000256" key="2">
    <source>
        <dbReference type="ARBA" id="ARBA00022539"/>
    </source>
</evidence>
<evidence type="ECO:0000313" key="7">
    <source>
        <dbReference type="EMBL" id="GKU86261.1"/>
    </source>
</evidence>
<dbReference type="FunFam" id="3.90.70.30:FF:000001">
    <property type="entry name" value="Glutathione gamma-glutamylcysteinyltransferase 1"/>
    <property type="match status" value="1"/>
</dbReference>
<evidence type="ECO:0000256" key="4">
    <source>
        <dbReference type="ARBA" id="ARBA00022723"/>
    </source>
</evidence>
<dbReference type="InterPro" id="IPR015407">
    <property type="entry name" value="Phytochelatin_synthase_C"/>
</dbReference>
<keyword evidence="3" id="KW-0808">Transferase</keyword>
<dbReference type="GO" id="GO:0016756">
    <property type="term" value="F:glutathione gamma-glutamylcysteinyltransferase activity"/>
    <property type="evidence" value="ECO:0007669"/>
    <property type="project" value="UniProtKB-EC"/>
</dbReference>
<dbReference type="GO" id="GO:0046872">
    <property type="term" value="F:metal ion binding"/>
    <property type="evidence" value="ECO:0007669"/>
    <property type="project" value="UniProtKB-KW"/>
</dbReference>
<dbReference type="Gene3D" id="3.90.70.30">
    <property type="entry name" value="Phytochelatin synthase, N-terminal domain"/>
    <property type="match status" value="1"/>
</dbReference>